<dbReference type="Gramene" id="mRNA:HanXRQr2_Chr13g0605281">
    <property type="protein sequence ID" value="mRNA:HanXRQr2_Chr13g0605281"/>
    <property type="gene ID" value="HanXRQr2_Chr13g0605281"/>
</dbReference>
<evidence type="ECO:0000256" key="1">
    <source>
        <dbReference type="ARBA" id="ARBA00004123"/>
    </source>
</evidence>
<organism evidence="3 4">
    <name type="scientific">Helianthus annuus</name>
    <name type="common">Common sunflower</name>
    <dbReference type="NCBI Taxonomy" id="4232"/>
    <lineage>
        <taxon>Eukaryota</taxon>
        <taxon>Viridiplantae</taxon>
        <taxon>Streptophyta</taxon>
        <taxon>Embryophyta</taxon>
        <taxon>Tracheophyta</taxon>
        <taxon>Spermatophyta</taxon>
        <taxon>Magnoliopsida</taxon>
        <taxon>eudicotyledons</taxon>
        <taxon>Gunneridae</taxon>
        <taxon>Pentapetalae</taxon>
        <taxon>asterids</taxon>
        <taxon>campanulids</taxon>
        <taxon>Asterales</taxon>
        <taxon>Asteraceae</taxon>
        <taxon>Asteroideae</taxon>
        <taxon>Heliantheae alliance</taxon>
        <taxon>Heliantheae</taxon>
        <taxon>Helianthus</taxon>
    </lineage>
</organism>
<dbReference type="AlphaFoldDB" id="A0A9K3HDE8"/>
<evidence type="ECO:0000313" key="4">
    <source>
        <dbReference type="Proteomes" id="UP000215914"/>
    </source>
</evidence>
<dbReference type="EMBL" id="MNCJ02000328">
    <property type="protein sequence ID" value="KAF5774838.1"/>
    <property type="molecule type" value="Genomic_DNA"/>
</dbReference>
<evidence type="ECO:0000313" key="3">
    <source>
        <dbReference type="EMBL" id="KAF5774838.1"/>
    </source>
</evidence>
<comment type="caution">
    <text evidence="3">The sequence shown here is derived from an EMBL/GenBank/DDBJ whole genome shotgun (WGS) entry which is preliminary data.</text>
</comment>
<comment type="subcellular location">
    <subcellularLocation>
        <location evidence="1">Nucleus</location>
    </subcellularLocation>
</comment>
<dbReference type="GO" id="GO:0005634">
    <property type="term" value="C:nucleus"/>
    <property type="evidence" value="ECO:0007669"/>
    <property type="project" value="UniProtKB-SubCell"/>
</dbReference>
<evidence type="ECO:0000256" key="2">
    <source>
        <dbReference type="ARBA" id="ARBA00023242"/>
    </source>
</evidence>
<dbReference type="InterPro" id="IPR045091">
    <property type="entry name" value="Mad2-like"/>
</dbReference>
<keyword evidence="4" id="KW-1185">Reference proteome</keyword>
<reference evidence="3" key="2">
    <citation type="submission" date="2020-06" db="EMBL/GenBank/DDBJ databases">
        <title>Helianthus annuus Genome sequencing and assembly Release 2.</title>
        <authorList>
            <person name="Gouzy J."/>
            <person name="Langlade N."/>
            <person name="Munos S."/>
        </authorList>
    </citation>
    <scope>NUCLEOTIDE SEQUENCE</scope>
    <source>
        <tissue evidence="3">Leaves</tissue>
    </source>
</reference>
<keyword evidence="2" id="KW-0539">Nucleus</keyword>
<proteinExistence type="predicted"/>
<sequence>MNRFLILPSFARYGKSVNGCVNAIFVDTCRVVVQPFLVFGGKMREMCYFYKGNPDGHVVSYDNRKYVDNGGDKLDLMNRFLILPSFAWYVLYKEVEHVFAYGIRLHHTVDVFHRLMQFSLFSRVDVFAGLIIHCGEDKLDLIKRFLILPSFARFGGSTEICAGIFQLRRISSGSNIWSNQWTIKDKKVSREKSDKEIMREIQAIMRQIASSITCHALMNPVYLMC</sequence>
<dbReference type="PANTHER" id="PTHR11842">
    <property type="entry name" value="MITOTIC SPINDLE ASSEMBLY CHECKPOINT PROTEIN MAD2"/>
    <property type="match status" value="1"/>
</dbReference>
<accession>A0A9K3HDE8</accession>
<name>A0A9K3HDE8_HELAN</name>
<gene>
    <name evidence="3" type="ORF">HanXRQr2_Chr13g0605281</name>
</gene>
<dbReference type="PANTHER" id="PTHR11842:SF11">
    <property type="entry name" value="MITOTIC SPINDLE ASSEMBLY CHECKPOINT PROTEIN MAD2A"/>
    <property type="match status" value="1"/>
</dbReference>
<dbReference type="Proteomes" id="UP000215914">
    <property type="component" value="Unassembled WGS sequence"/>
</dbReference>
<protein>
    <submittedName>
        <fullName evidence="3">Uncharacterized protein</fullName>
    </submittedName>
</protein>
<reference evidence="3" key="1">
    <citation type="journal article" date="2017" name="Nature">
        <title>The sunflower genome provides insights into oil metabolism, flowering and Asterid evolution.</title>
        <authorList>
            <person name="Badouin H."/>
            <person name="Gouzy J."/>
            <person name="Grassa C.J."/>
            <person name="Murat F."/>
            <person name="Staton S.E."/>
            <person name="Cottret L."/>
            <person name="Lelandais-Briere C."/>
            <person name="Owens G.L."/>
            <person name="Carrere S."/>
            <person name="Mayjonade B."/>
            <person name="Legrand L."/>
            <person name="Gill N."/>
            <person name="Kane N.C."/>
            <person name="Bowers J.E."/>
            <person name="Hubner S."/>
            <person name="Bellec A."/>
            <person name="Berard A."/>
            <person name="Berges H."/>
            <person name="Blanchet N."/>
            <person name="Boniface M.C."/>
            <person name="Brunel D."/>
            <person name="Catrice O."/>
            <person name="Chaidir N."/>
            <person name="Claudel C."/>
            <person name="Donnadieu C."/>
            <person name="Faraut T."/>
            <person name="Fievet G."/>
            <person name="Helmstetter N."/>
            <person name="King M."/>
            <person name="Knapp S.J."/>
            <person name="Lai Z."/>
            <person name="Le Paslier M.C."/>
            <person name="Lippi Y."/>
            <person name="Lorenzon L."/>
            <person name="Mandel J.R."/>
            <person name="Marage G."/>
            <person name="Marchand G."/>
            <person name="Marquand E."/>
            <person name="Bret-Mestries E."/>
            <person name="Morien E."/>
            <person name="Nambeesan S."/>
            <person name="Nguyen T."/>
            <person name="Pegot-Espagnet P."/>
            <person name="Pouilly N."/>
            <person name="Raftis F."/>
            <person name="Sallet E."/>
            <person name="Schiex T."/>
            <person name="Thomas J."/>
            <person name="Vandecasteele C."/>
            <person name="Vares D."/>
            <person name="Vear F."/>
            <person name="Vautrin S."/>
            <person name="Crespi M."/>
            <person name="Mangin B."/>
            <person name="Burke J.M."/>
            <person name="Salse J."/>
            <person name="Munos S."/>
            <person name="Vincourt P."/>
            <person name="Rieseberg L.H."/>
            <person name="Langlade N.B."/>
        </authorList>
    </citation>
    <scope>NUCLEOTIDE SEQUENCE</scope>
    <source>
        <tissue evidence="3">Leaves</tissue>
    </source>
</reference>